<sequence length="549" mass="61433">MVREIRVVSSGVLWLSRASTLLVSGTVLKASGKRVQEKWTWMLLNASALSTRVLILSLTGLILFLWLLVPGSSSTIKNTISITTSNHASAGTLAERQVDFWRSLLPVLESAAPNCPSPKRNGTTGAIGFDAANPPERPVRIEMLDTDILQMRDAHSQFLQKIRETPGLRPVYVPKTRGIVYAAGGKYLPVFVIGLRMLRRTGSQLPVELFLKDKTEYEPRICNEVLPVLNAKCVVLANILESAVSNSTKVEVANYQLKAFAMLFSSFEDIVWIDADCFPLHKPENLLDSEPYTGTGMVTWPDFWISTVSPQYYLISQLPVPPISLRASSETGEFLISKKNHQLTLLLATYYNYYGPSHYFSLLSQGAPGEGDKETFVQAASAAGEPFYTVSEPVKPIGHRKEDGQIAGSAMVQFDPIEEYKALKHKNTKPPRSNAPQINHLARPRAFFIHAHFPKFNPATVFSNTSETKPTYKPDGSDSRAWLVDEDTIKAFGYDAEKAYWEEIKWVACNLENEFQSWKDKTGICNRVNQYWNNVFGGEQPDELNLWSM</sequence>
<reference evidence="12" key="3">
    <citation type="journal article" date="2010" name="Genome Res.">
        <title>Population genomic sequencing of Coccidioides fungi reveals recent hybridization and transposon control.</title>
        <authorList>
            <person name="Neafsey D.E."/>
            <person name="Barker B.M."/>
            <person name="Sharpton T.J."/>
            <person name="Stajich J.E."/>
            <person name="Park D.J."/>
            <person name="Whiston E."/>
            <person name="Hung C.-Y."/>
            <person name="McMahan C."/>
            <person name="White J."/>
            <person name="Sykes S."/>
            <person name="Heiman D."/>
            <person name="Young S."/>
            <person name="Zeng Q."/>
            <person name="Abouelleil A."/>
            <person name="Aftuck L."/>
            <person name="Bessette D."/>
            <person name="Brown A."/>
            <person name="FitzGerald M."/>
            <person name="Lui A."/>
            <person name="Macdonald J.P."/>
            <person name="Priest M."/>
            <person name="Orbach M.J."/>
            <person name="Galgiani J.N."/>
            <person name="Kirkland T.N."/>
            <person name="Cole G.T."/>
            <person name="Birren B.W."/>
            <person name="Henn M.R."/>
            <person name="Taylor J.W."/>
            <person name="Rounsley S.D."/>
        </authorList>
    </citation>
    <scope>NUCLEOTIDE SEQUENCE [LARGE SCALE GENOMIC DNA]</scope>
    <source>
        <strain evidence="12">RMSCC 3488</strain>
    </source>
</reference>
<dbReference type="Proteomes" id="UP000054567">
    <property type="component" value="Unassembled WGS sequence"/>
</dbReference>
<dbReference type="EMBL" id="DS268112">
    <property type="protein sequence ID" value="KMM69928.1"/>
    <property type="molecule type" value="Genomic_DNA"/>
</dbReference>
<dbReference type="GO" id="GO:0000139">
    <property type="term" value="C:Golgi membrane"/>
    <property type="evidence" value="ECO:0007669"/>
    <property type="project" value="UniProtKB-SubCell"/>
</dbReference>
<dbReference type="AlphaFoldDB" id="A0A0J6FHY4"/>
<dbReference type="PANTHER" id="PTHR31646:SF1">
    <property type="entry name" value="ALPHA-1,2-MANNOSYLTRANSFERASE MNN2"/>
    <property type="match status" value="1"/>
</dbReference>
<evidence type="ECO:0000256" key="3">
    <source>
        <dbReference type="ARBA" id="ARBA00009105"/>
    </source>
</evidence>
<proteinExistence type="inferred from homology"/>
<comment type="subcellular location">
    <subcellularLocation>
        <location evidence="1">Golgi apparatus membrane</location>
        <topology evidence="1">Single-pass type II membrane protein</topology>
    </subcellularLocation>
</comment>
<keyword evidence="6" id="KW-0735">Signal-anchor</keyword>
<evidence type="ECO:0000313" key="11">
    <source>
        <dbReference type="EMBL" id="KMM69928.1"/>
    </source>
</evidence>
<dbReference type="OrthoDB" id="4484309at2759"/>
<evidence type="ECO:0008006" key="13">
    <source>
        <dbReference type="Google" id="ProtNLM"/>
    </source>
</evidence>
<dbReference type="GO" id="GO:0000026">
    <property type="term" value="F:alpha-1,2-mannosyltransferase activity"/>
    <property type="evidence" value="ECO:0007669"/>
    <property type="project" value="TreeGrafter"/>
</dbReference>
<evidence type="ECO:0000256" key="4">
    <source>
        <dbReference type="ARBA" id="ARBA00022679"/>
    </source>
</evidence>
<feature type="transmembrane region" description="Helical" evidence="10">
    <location>
        <begin position="42"/>
        <end position="69"/>
    </location>
</feature>
<accession>A0A0J6FHY4</accession>
<keyword evidence="9 10" id="KW-0472">Membrane</keyword>
<keyword evidence="5 10" id="KW-0812">Transmembrane</keyword>
<dbReference type="InterPro" id="IPR029044">
    <property type="entry name" value="Nucleotide-diphossugar_trans"/>
</dbReference>
<dbReference type="Pfam" id="PF11051">
    <property type="entry name" value="Mannosyl_trans3"/>
    <property type="match status" value="2"/>
</dbReference>
<dbReference type="GO" id="GO:0046354">
    <property type="term" value="P:mannan biosynthetic process"/>
    <property type="evidence" value="ECO:0007669"/>
    <property type="project" value="TreeGrafter"/>
</dbReference>
<evidence type="ECO:0000256" key="9">
    <source>
        <dbReference type="ARBA" id="ARBA00023136"/>
    </source>
</evidence>
<protein>
    <recommendedName>
        <fullName evidence="13">Alpha-1,2-mannosyltransferase</fullName>
    </recommendedName>
</protein>
<evidence type="ECO:0000256" key="1">
    <source>
        <dbReference type="ARBA" id="ARBA00004323"/>
    </source>
</evidence>
<evidence type="ECO:0000256" key="10">
    <source>
        <dbReference type="SAM" id="Phobius"/>
    </source>
</evidence>
<dbReference type="VEuPathDB" id="FungiDB:CPAG_06240"/>
<reference evidence="11 12" key="1">
    <citation type="submission" date="2007-06" db="EMBL/GenBank/DDBJ databases">
        <title>The Genome Sequence of Coccidioides posadasii RMSCC_3488.</title>
        <authorList>
            <consortium name="Coccidioides Genome Resources Consortium"/>
            <consortium name="The Broad Institute Genome Sequencing Platform"/>
            <person name="Henn M.R."/>
            <person name="Sykes S."/>
            <person name="Young S."/>
            <person name="Jaffe D."/>
            <person name="Berlin A."/>
            <person name="Alvarez P."/>
            <person name="Butler J."/>
            <person name="Gnerre S."/>
            <person name="Grabherr M."/>
            <person name="Mauceli E."/>
            <person name="Brockman W."/>
            <person name="Kodira C."/>
            <person name="Alvarado L."/>
            <person name="Zeng Q."/>
            <person name="Crawford M."/>
            <person name="Antoine C."/>
            <person name="Devon K."/>
            <person name="Galgiani J."/>
            <person name="Orsborn K."/>
            <person name="Lewis M.L."/>
            <person name="Nusbaum C."/>
            <person name="Galagan J."/>
            <person name="Birren B."/>
        </authorList>
    </citation>
    <scope>NUCLEOTIDE SEQUENCE [LARGE SCALE GENOMIC DNA]</scope>
    <source>
        <strain evidence="11 12">RMSCC 3488</strain>
    </source>
</reference>
<evidence type="ECO:0000256" key="6">
    <source>
        <dbReference type="ARBA" id="ARBA00022968"/>
    </source>
</evidence>
<evidence type="ECO:0000256" key="2">
    <source>
        <dbReference type="ARBA" id="ARBA00004922"/>
    </source>
</evidence>
<evidence type="ECO:0000256" key="7">
    <source>
        <dbReference type="ARBA" id="ARBA00022989"/>
    </source>
</evidence>
<comment type="pathway">
    <text evidence="2">Protein modification; protein glycosylation.</text>
</comment>
<keyword evidence="8" id="KW-0333">Golgi apparatus</keyword>
<comment type="similarity">
    <text evidence="3">Belongs to the MNN1/MNT family.</text>
</comment>
<organism evidence="11 12">
    <name type="scientific">Coccidioides posadasii RMSCC 3488</name>
    <dbReference type="NCBI Taxonomy" id="454284"/>
    <lineage>
        <taxon>Eukaryota</taxon>
        <taxon>Fungi</taxon>
        <taxon>Dikarya</taxon>
        <taxon>Ascomycota</taxon>
        <taxon>Pezizomycotina</taxon>
        <taxon>Eurotiomycetes</taxon>
        <taxon>Eurotiomycetidae</taxon>
        <taxon>Onygenales</taxon>
        <taxon>Onygenaceae</taxon>
        <taxon>Coccidioides</taxon>
    </lineage>
</organism>
<keyword evidence="7 10" id="KW-1133">Transmembrane helix</keyword>
<name>A0A0J6FHY4_COCPO</name>
<dbReference type="InterPro" id="IPR022751">
    <property type="entry name" value="Alpha_mannosyltransferase"/>
</dbReference>
<keyword evidence="4" id="KW-0808">Transferase</keyword>
<evidence type="ECO:0000256" key="8">
    <source>
        <dbReference type="ARBA" id="ARBA00023034"/>
    </source>
</evidence>
<evidence type="ECO:0000313" key="12">
    <source>
        <dbReference type="Proteomes" id="UP000054567"/>
    </source>
</evidence>
<evidence type="ECO:0000256" key="5">
    <source>
        <dbReference type="ARBA" id="ARBA00022692"/>
    </source>
</evidence>
<gene>
    <name evidence="11" type="ORF">CPAG_06240</name>
</gene>
<dbReference type="PANTHER" id="PTHR31646">
    <property type="entry name" value="ALPHA-1,2-MANNOSYLTRANSFERASE MNN2"/>
    <property type="match status" value="1"/>
</dbReference>
<dbReference type="SUPFAM" id="SSF53448">
    <property type="entry name" value="Nucleotide-diphospho-sugar transferases"/>
    <property type="match status" value="1"/>
</dbReference>
<reference evidence="12" key="2">
    <citation type="journal article" date="2009" name="Genome Res.">
        <title>Comparative genomic analyses of the human fungal pathogens Coccidioides and their relatives.</title>
        <authorList>
            <person name="Sharpton T.J."/>
            <person name="Stajich J.E."/>
            <person name="Rounsley S.D."/>
            <person name="Gardner M.J."/>
            <person name="Wortman J.R."/>
            <person name="Jordar V.S."/>
            <person name="Maiti R."/>
            <person name="Kodira C.D."/>
            <person name="Neafsey D.E."/>
            <person name="Zeng Q."/>
            <person name="Hung C.-Y."/>
            <person name="McMahan C."/>
            <person name="Muszewska A."/>
            <person name="Grynberg M."/>
            <person name="Mandel M.A."/>
            <person name="Kellner E.M."/>
            <person name="Barker B.M."/>
            <person name="Galgiani J.N."/>
            <person name="Orbach M.J."/>
            <person name="Kirkland T.N."/>
            <person name="Cole G.T."/>
            <person name="Henn M.R."/>
            <person name="Birren B.W."/>
            <person name="Taylor J.W."/>
        </authorList>
    </citation>
    <scope>NUCLEOTIDE SEQUENCE [LARGE SCALE GENOMIC DNA]</scope>
    <source>
        <strain evidence="12">RMSCC 3488</strain>
    </source>
</reference>